<dbReference type="GeneID" id="25392603"/>
<keyword evidence="1" id="KW-1133">Transmembrane helix</keyword>
<accession>Q6KZL2</accession>
<name>Q6KZL2_PICTO</name>
<feature type="transmembrane region" description="Helical" evidence="1">
    <location>
        <begin position="234"/>
        <end position="255"/>
    </location>
</feature>
<proteinExistence type="predicted"/>
<sequence length="301" mass="35030">MDDITNQIIKIIKNGYYTYNLKVSDIMGMVSSITGMDRDLILQENKWSMDQSIYSIEYKNVDITIFKLIISYFKGNPFINDLMILSYYDRKLSMIILDIIKQNDYRIGENDIRAALPVLSNSDFLNSEELADYYNDLNLSFSPANYKDYIQMDWFIDLIIMLKDGLYGSNYNYIEYLQSAIKESFYLGVLELIKKQMLAGLVINIRSFLNTGWVNKKLYEYSLKIKKREKLSSFYSMLSIGNDIMIGLEFIIGSFEFLPAGNYILGVYLFIAGSSQLLIRPGITIARNIHLNMIHRKKIRI</sequence>
<dbReference type="PaxDb" id="263820-PTO1255"/>
<dbReference type="Pfam" id="PF14145">
    <property type="entry name" value="YrhK"/>
    <property type="match status" value="1"/>
</dbReference>
<dbReference type="EMBL" id="AE017261">
    <property type="protein sequence ID" value="AAT43840.1"/>
    <property type="molecule type" value="Genomic_DNA"/>
</dbReference>
<dbReference type="InParanoid" id="Q6KZL2"/>
<dbReference type="HOGENOM" id="CLU_876036_0_0_2"/>
<dbReference type="STRING" id="263820.PTO1255"/>
<reference evidence="3 4" key="1">
    <citation type="journal article" date="2004" name="Proc. Natl. Acad. Sci. U.S.A.">
        <title>Genome sequence of Picrophilus torridus and its implications for life around pH 0.</title>
        <authorList>
            <person name="Futterer O."/>
            <person name="Angelov A."/>
            <person name="Liesegang H."/>
            <person name="Gottschalk G."/>
            <person name="Schleper C."/>
            <person name="Schepers B."/>
            <person name="Dock C."/>
            <person name="Antranikian G."/>
            <person name="Liebl W."/>
        </authorList>
    </citation>
    <scope>NUCLEOTIDE SEQUENCE [LARGE SCALE GENOMIC DNA]</scope>
    <source>
        <strain evidence="4">ATCC 700027 / DSM 9790 / JCM 10055 / NBRC 100828</strain>
    </source>
</reference>
<dbReference type="Proteomes" id="UP000000438">
    <property type="component" value="Chromosome"/>
</dbReference>
<feature type="domain" description="YrhK" evidence="2">
    <location>
        <begin position="235"/>
        <end position="289"/>
    </location>
</feature>
<evidence type="ECO:0000313" key="3">
    <source>
        <dbReference type="EMBL" id="AAT43840.1"/>
    </source>
</evidence>
<protein>
    <recommendedName>
        <fullName evidence="2">YrhK domain-containing protein</fullName>
    </recommendedName>
</protein>
<organism evidence="3 4">
    <name type="scientific">Picrophilus torridus (strain ATCC 700027 / DSM 9790 / JCM 10055 / NBRC 100828 / KAW 2/3)</name>
    <dbReference type="NCBI Taxonomy" id="1122961"/>
    <lineage>
        <taxon>Archaea</taxon>
        <taxon>Methanobacteriati</taxon>
        <taxon>Thermoplasmatota</taxon>
        <taxon>Thermoplasmata</taxon>
        <taxon>Thermoplasmatales</taxon>
        <taxon>Picrophilaceae</taxon>
        <taxon>Picrophilus</taxon>
    </lineage>
</organism>
<keyword evidence="1" id="KW-0472">Membrane</keyword>
<evidence type="ECO:0000313" key="4">
    <source>
        <dbReference type="Proteomes" id="UP000000438"/>
    </source>
</evidence>
<feature type="transmembrane region" description="Helical" evidence="1">
    <location>
        <begin position="261"/>
        <end position="279"/>
    </location>
</feature>
<dbReference type="AlphaFoldDB" id="Q6KZL2"/>
<gene>
    <name evidence="3" type="ordered locus">PTO1255</name>
</gene>
<keyword evidence="1" id="KW-0812">Transmembrane</keyword>
<evidence type="ECO:0000256" key="1">
    <source>
        <dbReference type="SAM" id="Phobius"/>
    </source>
</evidence>
<dbReference type="KEGG" id="pto:PTO1255"/>
<dbReference type="RefSeq" id="WP_011178056.1">
    <property type="nucleotide sequence ID" value="NC_005877.1"/>
</dbReference>
<dbReference type="InterPro" id="IPR025424">
    <property type="entry name" value="YrhK_domain"/>
</dbReference>
<dbReference type="OrthoDB" id="57486at2157"/>
<evidence type="ECO:0000259" key="2">
    <source>
        <dbReference type="Pfam" id="PF14145"/>
    </source>
</evidence>